<dbReference type="Pfam" id="PF00126">
    <property type="entry name" value="HTH_1"/>
    <property type="match status" value="1"/>
</dbReference>
<evidence type="ECO:0000313" key="6">
    <source>
        <dbReference type="EMBL" id="ATF92597.1"/>
    </source>
</evidence>
<name>A0A291DXR8_9ENTR</name>
<dbReference type="GO" id="GO:0003700">
    <property type="term" value="F:DNA-binding transcription factor activity"/>
    <property type="evidence" value="ECO:0007669"/>
    <property type="project" value="InterPro"/>
</dbReference>
<proteinExistence type="inferred from homology"/>
<evidence type="ECO:0000313" key="7">
    <source>
        <dbReference type="Proteomes" id="UP000217979"/>
    </source>
</evidence>
<sequence>MNHTTLQMFKIVAEEQSVTKAAQRLGRVQSNITTRIQQLEEDLGVALFVRDSKKMILSPEGESFLSYTNKILSLAEEARQALHPGKPAGSLHMGSMEATAVSRLMPVFQQFHRRYPDVALTLATQPTQQLLEQVRHASLDCALVSLLPDAGGHIQCPEDLEYVDVFTERLMLLIPETANSHNPRLAAFPRGCSYRARGEALLNAQPLVEVQDVSSYHSMMASVASGRCSGVLPESVAATLTLPEGTQQQFVAEALTQLVWRKGYHSTALEAMKQILASASNL</sequence>
<organism evidence="6 7">
    <name type="scientific">Cedecea neteri</name>
    <dbReference type="NCBI Taxonomy" id="158822"/>
    <lineage>
        <taxon>Bacteria</taxon>
        <taxon>Pseudomonadati</taxon>
        <taxon>Pseudomonadota</taxon>
        <taxon>Gammaproteobacteria</taxon>
        <taxon>Enterobacterales</taxon>
        <taxon>Enterobacteriaceae</taxon>
        <taxon>Cedecea</taxon>
    </lineage>
</organism>
<keyword evidence="4" id="KW-0804">Transcription</keyword>
<dbReference type="InterPro" id="IPR000847">
    <property type="entry name" value="LysR_HTH_N"/>
</dbReference>
<reference evidence="6 7" key="1">
    <citation type="submission" date="2017-09" db="EMBL/GenBank/DDBJ databases">
        <title>FDA dAtabase for Regulatory Grade micrObial Sequences (FDA-ARGOS): Supporting development and validation of Infectious Disease Dx tests.</title>
        <authorList>
            <person name="Minogue T."/>
            <person name="Wolcott M."/>
            <person name="Wasieloski L."/>
            <person name="Aguilar W."/>
            <person name="Moore D."/>
            <person name="Tallon L."/>
            <person name="Sadzewicz L."/>
            <person name="Ott S."/>
            <person name="Zhao X."/>
            <person name="Nagaraj S."/>
            <person name="Vavikolanu K."/>
            <person name="Aluvathingal J."/>
            <person name="Nadendla S."/>
            <person name="Sichtig H."/>
        </authorList>
    </citation>
    <scope>NUCLEOTIDE SEQUENCE [LARGE SCALE GENOMIC DNA]</scope>
    <source>
        <strain evidence="6 7">FDAARGOS_392</strain>
    </source>
</reference>
<dbReference type="Gene3D" id="3.40.190.290">
    <property type="match status" value="1"/>
</dbReference>
<evidence type="ECO:0000256" key="2">
    <source>
        <dbReference type="ARBA" id="ARBA00023015"/>
    </source>
</evidence>
<dbReference type="SUPFAM" id="SSF46785">
    <property type="entry name" value="Winged helix' DNA-binding domain"/>
    <property type="match status" value="1"/>
</dbReference>
<dbReference type="PRINTS" id="PR00039">
    <property type="entry name" value="HTHLYSR"/>
</dbReference>
<dbReference type="EMBL" id="CP023525">
    <property type="protein sequence ID" value="ATF92597.1"/>
    <property type="molecule type" value="Genomic_DNA"/>
</dbReference>
<dbReference type="Proteomes" id="UP000217979">
    <property type="component" value="Chromosome"/>
</dbReference>
<dbReference type="PROSITE" id="PS50931">
    <property type="entry name" value="HTH_LYSR"/>
    <property type="match status" value="1"/>
</dbReference>
<dbReference type="PANTHER" id="PTHR30126:SF40">
    <property type="entry name" value="HTH-TYPE TRANSCRIPTIONAL REGULATOR GLTR"/>
    <property type="match status" value="1"/>
</dbReference>
<dbReference type="SUPFAM" id="SSF53850">
    <property type="entry name" value="Periplasmic binding protein-like II"/>
    <property type="match status" value="1"/>
</dbReference>
<evidence type="ECO:0000259" key="5">
    <source>
        <dbReference type="PROSITE" id="PS50931"/>
    </source>
</evidence>
<gene>
    <name evidence="6" type="ORF">CO704_11110</name>
</gene>
<dbReference type="GO" id="GO:0000976">
    <property type="term" value="F:transcription cis-regulatory region binding"/>
    <property type="evidence" value="ECO:0007669"/>
    <property type="project" value="TreeGrafter"/>
</dbReference>
<keyword evidence="2" id="KW-0805">Transcription regulation</keyword>
<evidence type="ECO:0000256" key="1">
    <source>
        <dbReference type="ARBA" id="ARBA00009437"/>
    </source>
</evidence>
<dbReference type="InterPro" id="IPR036390">
    <property type="entry name" value="WH_DNA-bd_sf"/>
</dbReference>
<accession>A0A291DXR8</accession>
<dbReference type="AlphaFoldDB" id="A0A291DXR8"/>
<dbReference type="InterPro" id="IPR005119">
    <property type="entry name" value="LysR_subst-bd"/>
</dbReference>
<dbReference type="FunFam" id="1.10.10.10:FF:000001">
    <property type="entry name" value="LysR family transcriptional regulator"/>
    <property type="match status" value="1"/>
</dbReference>
<dbReference type="PANTHER" id="PTHR30126">
    <property type="entry name" value="HTH-TYPE TRANSCRIPTIONAL REGULATOR"/>
    <property type="match status" value="1"/>
</dbReference>
<evidence type="ECO:0000256" key="3">
    <source>
        <dbReference type="ARBA" id="ARBA00023125"/>
    </source>
</evidence>
<dbReference type="InterPro" id="IPR036388">
    <property type="entry name" value="WH-like_DNA-bd_sf"/>
</dbReference>
<keyword evidence="3" id="KW-0238">DNA-binding</keyword>
<protein>
    <submittedName>
        <fullName evidence="6">LysR family transcriptional regulator</fullName>
    </submittedName>
</protein>
<dbReference type="Pfam" id="PF03466">
    <property type="entry name" value="LysR_substrate"/>
    <property type="match status" value="1"/>
</dbReference>
<feature type="domain" description="HTH lysR-type" evidence="5">
    <location>
        <begin position="1"/>
        <end position="58"/>
    </location>
</feature>
<dbReference type="RefSeq" id="WP_061275777.1">
    <property type="nucleotide sequence ID" value="NZ_CP023525.1"/>
</dbReference>
<comment type="similarity">
    <text evidence="1">Belongs to the LysR transcriptional regulatory family.</text>
</comment>
<dbReference type="Gene3D" id="1.10.10.10">
    <property type="entry name" value="Winged helix-like DNA-binding domain superfamily/Winged helix DNA-binding domain"/>
    <property type="match status" value="1"/>
</dbReference>
<evidence type="ECO:0000256" key="4">
    <source>
        <dbReference type="ARBA" id="ARBA00023163"/>
    </source>
</evidence>